<sequence>MHCVILAGGSGTRFWPYSRKDNPKQLLNIVGDQSMLQITVDRLRKLKSTSEIYIITKKELYDPIINNVNNINPENIIIEPSSKNTAPAIGLVAQKIFIKNKNAIMGVFPADHLIVGHKNFEKSLNNAVRLVKKRDTLVTIGIKPTYASTAYGYIQYEPDNKDKIGYHVKTFAEKPHEKLAKRFIKSGDFLWNAGIFVWQINTLLSSIEKHMPELYDTLLTIRAHLESSKSIDKLWESIIPQSIDYGLMEKANNIFVVPADFEWNDLGSWDSLYEIFAKKDGENVIRGSGTVLDGKGNLVQSNGKFTAIIGVDDLVVVNTDDATLIVPKDKVEKVKDLVGWLEKKNHKKLL</sequence>
<dbReference type="GO" id="GO:0009298">
    <property type="term" value="P:GDP-mannose biosynthetic process"/>
    <property type="evidence" value="ECO:0007669"/>
    <property type="project" value="TreeGrafter"/>
</dbReference>
<evidence type="ECO:0000256" key="2">
    <source>
        <dbReference type="ARBA" id="ARBA00022695"/>
    </source>
</evidence>
<dbReference type="Pfam" id="PF22640">
    <property type="entry name" value="ManC_GMP_beta-helix"/>
    <property type="match status" value="1"/>
</dbReference>
<dbReference type="FunFam" id="3.90.550.10:FF:000046">
    <property type="entry name" value="Mannose-1-phosphate guanylyltransferase (GDP)"/>
    <property type="match status" value="1"/>
</dbReference>
<dbReference type="AlphaFoldDB" id="A0A381PTC8"/>
<dbReference type="PANTHER" id="PTHR46390">
    <property type="entry name" value="MANNOSE-1-PHOSPHATE GUANYLYLTRANSFERASE"/>
    <property type="match status" value="1"/>
</dbReference>
<dbReference type="InterPro" id="IPR005835">
    <property type="entry name" value="NTP_transferase_dom"/>
</dbReference>
<dbReference type="InterPro" id="IPR054566">
    <property type="entry name" value="ManC/GMP-like_b-helix"/>
</dbReference>
<evidence type="ECO:0000256" key="1">
    <source>
        <dbReference type="ARBA" id="ARBA00022679"/>
    </source>
</evidence>
<dbReference type="SUPFAM" id="SSF53448">
    <property type="entry name" value="Nucleotide-diphospho-sugar transferases"/>
    <property type="match status" value="1"/>
</dbReference>
<keyword evidence="4" id="KW-0342">GTP-binding</keyword>
<dbReference type="SUPFAM" id="SSF159283">
    <property type="entry name" value="Guanosine diphospho-D-mannose pyrophosphorylase/mannose-6-phosphate isomerase linker domain"/>
    <property type="match status" value="1"/>
</dbReference>
<dbReference type="GO" id="GO:0004475">
    <property type="term" value="F:mannose-1-phosphate guanylyltransferase (GTP) activity"/>
    <property type="evidence" value="ECO:0007669"/>
    <property type="project" value="InterPro"/>
</dbReference>
<keyword evidence="2" id="KW-0548">Nucleotidyltransferase</keyword>
<keyword evidence="1" id="KW-0808">Transferase</keyword>
<reference evidence="7" key="1">
    <citation type="submission" date="2018-05" db="EMBL/GenBank/DDBJ databases">
        <authorList>
            <person name="Lanie J.A."/>
            <person name="Ng W.-L."/>
            <person name="Kazmierczak K.M."/>
            <person name="Andrzejewski T.M."/>
            <person name="Davidsen T.M."/>
            <person name="Wayne K.J."/>
            <person name="Tettelin H."/>
            <person name="Glass J.I."/>
            <person name="Rusch D."/>
            <person name="Podicherti R."/>
            <person name="Tsui H.-C.T."/>
            <person name="Winkler M.E."/>
        </authorList>
    </citation>
    <scope>NUCLEOTIDE SEQUENCE</scope>
</reference>
<dbReference type="Gene3D" id="3.90.550.10">
    <property type="entry name" value="Spore Coat Polysaccharide Biosynthesis Protein SpsA, Chain A"/>
    <property type="match status" value="1"/>
</dbReference>
<feature type="domain" description="MannoseP isomerase/GMP-like beta-helix" evidence="6">
    <location>
        <begin position="291"/>
        <end position="339"/>
    </location>
</feature>
<gene>
    <name evidence="7" type="ORF">METZ01_LOCUS22778</name>
</gene>
<evidence type="ECO:0000313" key="7">
    <source>
        <dbReference type="EMBL" id="SUZ69924.1"/>
    </source>
</evidence>
<protein>
    <recommendedName>
        <fullName evidence="8">Nucleotidyl transferase domain-containing protein</fullName>
    </recommendedName>
</protein>
<dbReference type="Pfam" id="PF00483">
    <property type="entry name" value="NTP_transferase"/>
    <property type="match status" value="1"/>
</dbReference>
<evidence type="ECO:0008006" key="8">
    <source>
        <dbReference type="Google" id="ProtNLM"/>
    </source>
</evidence>
<organism evidence="7">
    <name type="scientific">marine metagenome</name>
    <dbReference type="NCBI Taxonomy" id="408172"/>
    <lineage>
        <taxon>unclassified sequences</taxon>
        <taxon>metagenomes</taxon>
        <taxon>ecological metagenomes</taxon>
    </lineage>
</organism>
<dbReference type="PANTHER" id="PTHR46390:SF1">
    <property type="entry name" value="MANNOSE-1-PHOSPHATE GUANYLYLTRANSFERASE"/>
    <property type="match status" value="1"/>
</dbReference>
<dbReference type="CDD" id="cd02509">
    <property type="entry name" value="GDP-M1P_Guanylyltransferase"/>
    <property type="match status" value="1"/>
</dbReference>
<dbReference type="InterPro" id="IPR051161">
    <property type="entry name" value="Mannose-6P_isomerase_type2"/>
</dbReference>
<dbReference type="InterPro" id="IPR029044">
    <property type="entry name" value="Nucleotide-diphossugar_trans"/>
</dbReference>
<dbReference type="EMBL" id="UINC01001075">
    <property type="protein sequence ID" value="SUZ69924.1"/>
    <property type="molecule type" value="Genomic_DNA"/>
</dbReference>
<dbReference type="InterPro" id="IPR049577">
    <property type="entry name" value="GMPP_N"/>
</dbReference>
<accession>A0A381PTC8</accession>
<evidence type="ECO:0000259" key="6">
    <source>
        <dbReference type="Pfam" id="PF22640"/>
    </source>
</evidence>
<dbReference type="GO" id="GO:0005525">
    <property type="term" value="F:GTP binding"/>
    <property type="evidence" value="ECO:0007669"/>
    <property type="project" value="UniProtKB-KW"/>
</dbReference>
<proteinExistence type="predicted"/>
<evidence type="ECO:0000259" key="5">
    <source>
        <dbReference type="Pfam" id="PF00483"/>
    </source>
</evidence>
<evidence type="ECO:0000256" key="4">
    <source>
        <dbReference type="ARBA" id="ARBA00023134"/>
    </source>
</evidence>
<name>A0A381PTC8_9ZZZZ</name>
<evidence type="ECO:0000256" key="3">
    <source>
        <dbReference type="ARBA" id="ARBA00022741"/>
    </source>
</evidence>
<keyword evidence="3" id="KW-0547">Nucleotide-binding</keyword>
<feature type="domain" description="Nucleotidyl transferase" evidence="5">
    <location>
        <begin position="4"/>
        <end position="278"/>
    </location>
</feature>